<gene>
    <name evidence="1" type="ORF">OFLC_LOCUS11005</name>
</gene>
<dbReference type="Proteomes" id="UP000267606">
    <property type="component" value="Unassembled WGS sequence"/>
</dbReference>
<name>A0A183HU39_9BILA</name>
<organism evidence="3">
    <name type="scientific">Onchocerca flexuosa</name>
    <dbReference type="NCBI Taxonomy" id="387005"/>
    <lineage>
        <taxon>Eukaryota</taxon>
        <taxon>Metazoa</taxon>
        <taxon>Ecdysozoa</taxon>
        <taxon>Nematoda</taxon>
        <taxon>Chromadorea</taxon>
        <taxon>Rhabditida</taxon>
        <taxon>Spirurina</taxon>
        <taxon>Spiruromorpha</taxon>
        <taxon>Filarioidea</taxon>
        <taxon>Onchocercidae</taxon>
        <taxon>Onchocerca</taxon>
    </lineage>
</organism>
<protein>
    <submittedName>
        <fullName evidence="1 3">Uncharacterized protein</fullName>
    </submittedName>
</protein>
<reference evidence="3" key="1">
    <citation type="submission" date="2016-06" db="UniProtKB">
        <authorList>
            <consortium name="WormBaseParasite"/>
        </authorList>
    </citation>
    <scope>IDENTIFICATION</scope>
</reference>
<accession>A0A183HU39</accession>
<evidence type="ECO:0000313" key="2">
    <source>
        <dbReference type="Proteomes" id="UP000267606"/>
    </source>
</evidence>
<keyword evidence="2" id="KW-1185">Reference proteome</keyword>
<evidence type="ECO:0000313" key="3">
    <source>
        <dbReference type="WBParaSite" id="OFLC_0001100101-mRNA-1"/>
    </source>
</evidence>
<reference evidence="1 2" key="2">
    <citation type="submission" date="2018-11" db="EMBL/GenBank/DDBJ databases">
        <authorList>
            <consortium name="Pathogen Informatics"/>
        </authorList>
    </citation>
    <scope>NUCLEOTIDE SEQUENCE [LARGE SCALE GENOMIC DNA]</scope>
</reference>
<dbReference type="WBParaSite" id="OFLC_0001100101-mRNA-1">
    <property type="protein sequence ID" value="OFLC_0001100101-mRNA-1"/>
    <property type="gene ID" value="OFLC_0001100101"/>
</dbReference>
<sequence length="41" mass="4922">MFQQQLQREIFQSKRITSTNSIRSLQNMMIPTQVVQERPNN</sequence>
<proteinExistence type="predicted"/>
<dbReference type="EMBL" id="UZAJ01015338">
    <property type="protein sequence ID" value="VDO73045.1"/>
    <property type="molecule type" value="Genomic_DNA"/>
</dbReference>
<evidence type="ECO:0000313" key="1">
    <source>
        <dbReference type="EMBL" id="VDO73045.1"/>
    </source>
</evidence>
<dbReference type="AlphaFoldDB" id="A0A183HU39"/>